<organism evidence="1">
    <name type="scientific">Mucor ambiguus</name>
    <dbReference type="NCBI Taxonomy" id="91626"/>
    <lineage>
        <taxon>Eukaryota</taxon>
        <taxon>Fungi</taxon>
        <taxon>Fungi incertae sedis</taxon>
        <taxon>Mucoromycota</taxon>
        <taxon>Mucoromycotina</taxon>
        <taxon>Mucoromycetes</taxon>
        <taxon>Mucorales</taxon>
        <taxon>Mucorineae</taxon>
        <taxon>Mucoraceae</taxon>
        <taxon>Mucor</taxon>
    </lineage>
</organism>
<evidence type="ECO:0000313" key="1">
    <source>
        <dbReference type="EMBL" id="GAN07492.1"/>
    </source>
</evidence>
<dbReference type="STRING" id="91626.A0A0C9MVH1"/>
<dbReference type="OrthoDB" id="2237161at2759"/>
<name>A0A0C9MVH1_9FUNG</name>
<protein>
    <submittedName>
        <fullName evidence="1">Uncharacterized protein</fullName>
    </submittedName>
</protein>
<gene>
    <name evidence="1" type="ORF">MAM1_0163d06989</name>
</gene>
<dbReference type="EMBL" id="DF836452">
    <property type="protein sequence ID" value="GAN07492.1"/>
    <property type="molecule type" value="Genomic_DNA"/>
</dbReference>
<reference evidence="1" key="1">
    <citation type="submission" date="2014-09" db="EMBL/GenBank/DDBJ databases">
        <title>Draft genome sequence of an oleaginous Mucoromycotina fungus Mucor ambiguus NBRC6742.</title>
        <authorList>
            <person name="Takeda I."/>
            <person name="Yamane N."/>
            <person name="Morita T."/>
            <person name="Tamano K."/>
            <person name="Machida M."/>
            <person name="Baker S."/>
            <person name="Koike H."/>
        </authorList>
    </citation>
    <scope>NUCLEOTIDE SEQUENCE</scope>
    <source>
        <strain evidence="1">NBRC 6742</strain>
    </source>
</reference>
<dbReference type="Proteomes" id="UP000053815">
    <property type="component" value="Unassembled WGS sequence"/>
</dbReference>
<evidence type="ECO:0000313" key="2">
    <source>
        <dbReference type="Proteomes" id="UP000053815"/>
    </source>
</evidence>
<dbReference type="AlphaFoldDB" id="A0A0C9MVH1"/>
<accession>A0A0C9MVH1</accession>
<sequence length="115" mass="13042">MINILGKRITDDECSIQALKSGCAQSKSQRYKAKAALEDQDQPVGVHIETAVSILNNGIAYVDVIAQIRHLEDPLSYFEFAEQQADKNGHIPWKAQFQQWKVLGRFEQYKSFKSA</sequence>
<proteinExistence type="predicted"/>
<keyword evidence="2" id="KW-1185">Reference proteome</keyword>